<feature type="region of interest" description="Disordered" evidence="1">
    <location>
        <begin position="179"/>
        <end position="255"/>
    </location>
</feature>
<reference evidence="3 4" key="1">
    <citation type="submission" date="2011-02" db="EMBL/GenBank/DDBJ databases">
        <title>The Genome Sequence of Sphaeroforma arctica JP610.</title>
        <authorList>
            <consortium name="The Broad Institute Genome Sequencing Platform"/>
            <person name="Russ C."/>
            <person name="Cuomo C."/>
            <person name="Young S.K."/>
            <person name="Zeng Q."/>
            <person name="Gargeya S."/>
            <person name="Alvarado L."/>
            <person name="Berlin A."/>
            <person name="Chapman S.B."/>
            <person name="Chen Z."/>
            <person name="Freedman E."/>
            <person name="Gellesch M."/>
            <person name="Goldberg J."/>
            <person name="Griggs A."/>
            <person name="Gujja S."/>
            <person name="Heilman E."/>
            <person name="Heiman D."/>
            <person name="Howarth C."/>
            <person name="Mehta T."/>
            <person name="Neiman D."/>
            <person name="Pearson M."/>
            <person name="Roberts A."/>
            <person name="Saif S."/>
            <person name="Shea T."/>
            <person name="Shenoy N."/>
            <person name="Sisk P."/>
            <person name="Stolte C."/>
            <person name="Sykes S."/>
            <person name="White J."/>
            <person name="Yandava C."/>
            <person name="Burger G."/>
            <person name="Gray M.W."/>
            <person name="Holland P.W.H."/>
            <person name="King N."/>
            <person name="Lang F.B.F."/>
            <person name="Roger A.J."/>
            <person name="Ruiz-Trillo I."/>
            <person name="Haas B."/>
            <person name="Nusbaum C."/>
            <person name="Birren B."/>
        </authorList>
    </citation>
    <scope>NUCLEOTIDE SEQUENCE [LARGE SCALE GENOMIC DNA]</scope>
    <source>
        <strain evidence="3 4">JP610</strain>
    </source>
</reference>
<keyword evidence="2" id="KW-1133">Transmembrane helix</keyword>
<evidence type="ECO:0000313" key="3">
    <source>
        <dbReference type="EMBL" id="KNC84983.1"/>
    </source>
</evidence>
<protein>
    <submittedName>
        <fullName evidence="3">Uncharacterized protein</fullName>
    </submittedName>
</protein>
<evidence type="ECO:0000256" key="2">
    <source>
        <dbReference type="SAM" id="Phobius"/>
    </source>
</evidence>
<feature type="compositionally biased region" description="Polar residues" evidence="1">
    <location>
        <begin position="214"/>
        <end position="224"/>
    </location>
</feature>
<sequence>MGNKSSRFIYPYDQFTGKVRLEYFDHEVEDVDGSKYSLRRLPFEAVPDLCDYASKEPSTTHFNTYSKHWFRTLIKTDLPNSELYFLCAQVDPFVNPGFTEADMPRPVKGKLPRLELQQLQARSFRSVVQLDAQGEGVNANKGSPDYSKYPNPSYHVLLFYYYDAQDTVHAMHTTAIHLSSDDNGPDNGIEEAFGTASPPKTPNGSSEFKVPGVTPSTRTLNSQKSKIERLPSKTSTGTSMSSASSSSPKLGKRDKIRKIFRHVSGISASGSPKTGKRERLMGLLPGDSSSDPITSACGQNATDRPPPKAILNCRAKMLHSSPLFTNMPTAGTWDLQRDREVGTDEEEAETHLEAIAIQKSIAQDYTARLQLSTRHKVLYYAVIAVQCVALLYLAGLYATQLSRLSKLGAYYVIPSS</sequence>
<dbReference type="Proteomes" id="UP000054560">
    <property type="component" value="Unassembled WGS sequence"/>
</dbReference>
<dbReference type="AlphaFoldDB" id="A0A0L0G9P2"/>
<keyword evidence="2" id="KW-0472">Membrane</keyword>
<proteinExistence type="predicted"/>
<evidence type="ECO:0000256" key="1">
    <source>
        <dbReference type="SAM" id="MobiDB-lite"/>
    </source>
</evidence>
<dbReference type="EMBL" id="KQ241727">
    <property type="protein sequence ID" value="KNC84983.1"/>
    <property type="molecule type" value="Genomic_DNA"/>
</dbReference>
<gene>
    <name evidence="3" type="ORF">SARC_02804</name>
</gene>
<evidence type="ECO:0000313" key="4">
    <source>
        <dbReference type="Proteomes" id="UP000054560"/>
    </source>
</evidence>
<name>A0A0L0G9P2_9EUKA</name>
<keyword evidence="4" id="KW-1185">Reference proteome</keyword>
<feature type="transmembrane region" description="Helical" evidence="2">
    <location>
        <begin position="377"/>
        <end position="398"/>
    </location>
</feature>
<keyword evidence="2" id="KW-0812">Transmembrane</keyword>
<dbReference type="RefSeq" id="XP_014158885.1">
    <property type="nucleotide sequence ID" value="XM_014303410.1"/>
</dbReference>
<feature type="compositionally biased region" description="Low complexity" evidence="1">
    <location>
        <begin position="232"/>
        <end position="247"/>
    </location>
</feature>
<dbReference type="GeneID" id="25903308"/>
<accession>A0A0L0G9P2</accession>
<organism evidence="3 4">
    <name type="scientific">Sphaeroforma arctica JP610</name>
    <dbReference type="NCBI Taxonomy" id="667725"/>
    <lineage>
        <taxon>Eukaryota</taxon>
        <taxon>Ichthyosporea</taxon>
        <taxon>Ichthyophonida</taxon>
        <taxon>Sphaeroforma</taxon>
    </lineage>
</organism>